<dbReference type="RefSeq" id="WP_245772894.1">
    <property type="nucleotide sequence ID" value="NZ_FOMT01000001.1"/>
</dbReference>
<dbReference type="AlphaFoldDB" id="A0A1I1UP37"/>
<accession>A0A1I1UP37</accession>
<dbReference type="SUPFAM" id="SSF48056">
    <property type="entry name" value="Di-copper centre-containing domain"/>
    <property type="match status" value="1"/>
</dbReference>
<evidence type="ECO:0008006" key="3">
    <source>
        <dbReference type="Google" id="ProtNLM"/>
    </source>
</evidence>
<dbReference type="EMBL" id="FOMT01000001">
    <property type="protein sequence ID" value="SFD72556.1"/>
    <property type="molecule type" value="Genomic_DNA"/>
</dbReference>
<evidence type="ECO:0000313" key="1">
    <source>
        <dbReference type="EMBL" id="SFD72556.1"/>
    </source>
</evidence>
<dbReference type="Proteomes" id="UP000198855">
    <property type="component" value="Unassembled WGS sequence"/>
</dbReference>
<dbReference type="Gene3D" id="1.10.1280.10">
    <property type="entry name" value="Di-copper center containing domain from catechol oxidase"/>
    <property type="match status" value="1"/>
</dbReference>
<name>A0A1I1UP37_9BACL</name>
<organism evidence="1 2">
    <name type="scientific">Paenibacillus catalpae</name>
    <dbReference type="NCBI Taxonomy" id="1045775"/>
    <lineage>
        <taxon>Bacteria</taxon>
        <taxon>Bacillati</taxon>
        <taxon>Bacillota</taxon>
        <taxon>Bacilli</taxon>
        <taxon>Bacillales</taxon>
        <taxon>Paenibacillaceae</taxon>
        <taxon>Paenibacillus</taxon>
    </lineage>
</organism>
<gene>
    <name evidence="1" type="ORF">SAMN05216378_1154</name>
</gene>
<sequence>MAKIPNFPQRLMDEHARWHMSHMNRDVHSGDGISFLRFHRRFLRKVLRWYKGQGLDHQRVTAWSRIPSAVKATPGWDSQLQEAEDRMVKRLGSFKSSDELGRFLLTSSLHDSIHVLGSEVYGDPDFGVILRSPRSTLFYRWHGLIDRWWRKYQQLNKSKETKTKTVKSAR</sequence>
<reference evidence="2" key="1">
    <citation type="submission" date="2016-10" db="EMBL/GenBank/DDBJ databases">
        <authorList>
            <person name="Varghese N."/>
            <person name="Submissions S."/>
        </authorList>
    </citation>
    <scope>NUCLEOTIDE SEQUENCE [LARGE SCALE GENOMIC DNA]</scope>
    <source>
        <strain evidence="2">CGMCC 1.10784</strain>
    </source>
</reference>
<evidence type="ECO:0000313" key="2">
    <source>
        <dbReference type="Proteomes" id="UP000198855"/>
    </source>
</evidence>
<keyword evidence="2" id="KW-1185">Reference proteome</keyword>
<protein>
    <recommendedName>
        <fullName evidence="3">Tyrosinase copper-binding domain-containing protein</fullName>
    </recommendedName>
</protein>
<dbReference type="InterPro" id="IPR008922">
    <property type="entry name" value="Di-copper_centre_dom_sf"/>
</dbReference>
<proteinExistence type="predicted"/>